<feature type="non-terminal residue" evidence="1">
    <location>
        <position position="1"/>
    </location>
</feature>
<accession>X1PF25</accession>
<dbReference type="EMBL" id="BARV01031436">
    <property type="protein sequence ID" value="GAI37630.1"/>
    <property type="molecule type" value="Genomic_DNA"/>
</dbReference>
<comment type="caution">
    <text evidence="1">The sequence shown here is derived from an EMBL/GenBank/DDBJ whole genome shotgun (WGS) entry which is preliminary data.</text>
</comment>
<gene>
    <name evidence="1" type="ORF">S06H3_49746</name>
</gene>
<dbReference type="AlphaFoldDB" id="X1PF25"/>
<organism evidence="1">
    <name type="scientific">marine sediment metagenome</name>
    <dbReference type="NCBI Taxonomy" id="412755"/>
    <lineage>
        <taxon>unclassified sequences</taxon>
        <taxon>metagenomes</taxon>
        <taxon>ecological metagenomes</taxon>
    </lineage>
</organism>
<sequence length="37" mass="3738">WAAAFPGGRNEGSGRISCFVAVAMGLGDNKEVTGQAI</sequence>
<protein>
    <submittedName>
        <fullName evidence="1">Uncharacterized protein</fullName>
    </submittedName>
</protein>
<proteinExistence type="predicted"/>
<reference evidence="1" key="1">
    <citation type="journal article" date="2014" name="Front. Microbiol.">
        <title>High frequency of phylogenetically diverse reductive dehalogenase-homologous genes in deep subseafloor sedimentary metagenomes.</title>
        <authorList>
            <person name="Kawai M."/>
            <person name="Futagami T."/>
            <person name="Toyoda A."/>
            <person name="Takaki Y."/>
            <person name="Nishi S."/>
            <person name="Hori S."/>
            <person name="Arai W."/>
            <person name="Tsubouchi T."/>
            <person name="Morono Y."/>
            <person name="Uchiyama I."/>
            <person name="Ito T."/>
            <person name="Fujiyama A."/>
            <person name="Inagaki F."/>
            <person name="Takami H."/>
        </authorList>
    </citation>
    <scope>NUCLEOTIDE SEQUENCE</scope>
    <source>
        <strain evidence="1">Expedition CK06-06</strain>
    </source>
</reference>
<evidence type="ECO:0000313" key="1">
    <source>
        <dbReference type="EMBL" id="GAI37630.1"/>
    </source>
</evidence>
<name>X1PF25_9ZZZZ</name>